<evidence type="ECO:0000313" key="9">
    <source>
        <dbReference type="EMBL" id="CAF4008563.1"/>
    </source>
</evidence>
<dbReference type="SUPFAM" id="SSF51445">
    <property type="entry name" value="(Trans)glycosidases"/>
    <property type="match status" value="1"/>
</dbReference>
<dbReference type="Proteomes" id="UP000663868">
    <property type="component" value="Unassembled WGS sequence"/>
</dbReference>
<sequence length="882" mass="98775">MECILNAKTNVYLPKNLASLRKDLDTDYYYYDNENNTLNCKILMKNPYYSYFKQVYPLKINEYELTDDMIDVLKSYTNSQSNECYMKTNLNLLSANLNEVDWIYVNKLRSLIRGLNQSDIKHAYYRGLSLSDREIQYYLDKRNEYYYTNSFTSFTIDRLLIYSGNAVLILRTDTCSEKAKINIANIWKWSTFMHEKEALLAVGTKLKILSIAVLFIVFILSVFITTSFGLRTAKKNIGNVVSLNIENANTGQKIPTTMHGVILETNVNRDDDGGLYAELIYNRAFQENGRSLDGWSTFGQGSINLNISQPLTSALPAQLRYSLITNSTSVSGIRNSGYYGINLQAPNFTASFFYRSLPGVYVPGGKLNIGFSDSTGQITYGISTLDISKAPINIWFYYSFDIIVFSAAPSTKNFFFIEFPLGSKGEFEFNLISCFPPTYENRPNGARFDLAQTFADLKPGFIRLPGGNDLEGPSIPERFIWNNTVGNLENRPGRRGTWAGYNTEGFGLIELITFAEDIGAVPILAVYAGYSLDGKAVPQDQLQPFIDEVVKELDFLTASANDNRMGALRKRLGRSEPFDIRYVEIGNEDWLGAAINTYDYRWTTFYNVLSKRYPNITFIATTVKTINSPPAVDDHFYQVPLFFIENFRRYENVPRSGPRVLIGEFAVINDDDSQITNPFGPGRLEYPSIKSAIAESVYRIGFERNSDIIIGGCYAPILQNIDNTQWTPSFIVFNTTSVVKSTSYLAQKMFGENLGNLILYSAATNNTITHQSAGKGQEGDGKLGNLYFIATKRTNDNTLIVKFVNVDPTDILINAQIQGSTTSSTGVAYILTAGSGVDPSTVQNTMLNPNAASITEQSVSARNGTWSITVPSWSVVVVTLTL</sequence>
<dbReference type="Gene3D" id="3.90.176.10">
    <property type="entry name" value="Toxin ADP-ribosyltransferase, Chain A, domain 1"/>
    <property type="match status" value="1"/>
</dbReference>
<dbReference type="GO" id="GO:0046373">
    <property type="term" value="P:L-arabinose metabolic process"/>
    <property type="evidence" value="ECO:0007669"/>
    <property type="project" value="InterPro"/>
</dbReference>
<evidence type="ECO:0000256" key="3">
    <source>
        <dbReference type="ARBA" id="ARBA00012670"/>
    </source>
</evidence>
<keyword evidence="7" id="KW-0812">Transmembrane</keyword>
<protein>
    <recommendedName>
        <fullName evidence="3">non-reducing end alpha-L-arabinofuranosidase</fullName>
        <ecNumber evidence="3">3.2.1.55</ecNumber>
    </recommendedName>
</protein>
<dbReference type="InterPro" id="IPR017853">
    <property type="entry name" value="GH"/>
</dbReference>
<dbReference type="InterPro" id="IPR055235">
    <property type="entry name" value="ASD1_cat"/>
</dbReference>
<dbReference type="Gene3D" id="3.20.20.80">
    <property type="entry name" value="Glycosidases"/>
    <property type="match status" value="1"/>
</dbReference>
<comment type="similarity">
    <text evidence="2">Belongs to the glycosyl hydrolase 51 family.</text>
</comment>
<proteinExistence type="inferred from homology"/>
<dbReference type="GO" id="GO:0046556">
    <property type="term" value="F:alpha-L-arabinofuranosidase activity"/>
    <property type="evidence" value="ECO:0007669"/>
    <property type="project" value="UniProtKB-EC"/>
</dbReference>
<comment type="catalytic activity">
    <reaction evidence="1">
        <text>Hydrolysis of terminal non-reducing alpha-L-arabinofuranoside residues in alpha-L-arabinosides.</text>
        <dbReference type="EC" id="3.2.1.55"/>
    </reaction>
</comment>
<dbReference type="InterPro" id="IPR013780">
    <property type="entry name" value="Glyco_hydro_b"/>
</dbReference>
<feature type="domain" description="Alpha-L-arabinofuranosidase C-terminal" evidence="8">
    <location>
        <begin position="663"/>
        <end position="874"/>
    </location>
</feature>
<evidence type="ECO:0000256" key="1">
    <source>
        <dbReference type="ARBA" id="ARBA00001462"/>
    </source>
</evidence>
<dbReference type="InterPro" id="IPR051563">
    <property type="entry name" value="Glycosyl_Hydrolase_51"/>
</dbReference>
<evidence type="ECO:0000256" key="4">
    <source>
        <dbReference type="ARBA" id="ARBA00022729"/>
    </source>
</evidence>
<dbReference type="AlphaFoldDB" id="A0A819P0Z7"/>
<evidence type="ECO:0000256" key="6">
    <source>
        <dbReference type="ARBA" id="ARBA00023180"/>
    </source>
</evidence>
<dbReference type="InterPro" id="IPR010720">
    <property type="entry name" value="Alpha-L-AF_C"/>
</dbReference>
<keyword evidence="6" id="KW-0325">Glycoprotein</keyword>
<evidence type="ECO:0000259" key="8">
    <source>
        <dbReference type="SMART" id="SM00813"/>
    </source>
</evidence>
<dbReference type="Pfam" id="PF06964">
    <property type="entry name" value="Alpha-L-AF_C"/>
    <property type="match status" value="1"/>
</dbReference>
<keyword evidence="4" id="KW-0732">Signal</keyword>
<dbReference type="Gene3D" id="2.60.40.1180">
    <property type="entry name" value="Golgi alpha-mannosidase II"/>
    <property type="match status" value="1"/>
</dbReference>
<dbReference type="SUPFAM" id="SSF56399">
    <property type="entry name" value="ADP-ribosylation"/>
    <property type="match status" value="1"/>
</dbReference>
<dbReference type="EMBL" id="CAJOBB010002922">
    <property type="protein sequence ID" value="CAF4008563.1"/>
    <property type="molecule type" value="Genomic_DNA"/>
</dbReference>
<evidence type="ECO:0000256" key="2">
    <source>
        <dbReference type="ARBA" id="ARBA00007186"/>
    </source>
</evidence>
<dbReference type="Pfam" id="PF22848">
    <property type="entry name" value="ASD1_dom"/>
    <property type="match status" value="1"/>
</dbReference>
<evidence type="ECO:0000256" key="5">
    <source>
        <dbReference type="ARBA" id="ARBA00022801"/>
    </source>
</evidence>
<keyword evidence="7" id="KW-1133">Transmembrane helix</keyword>
<feature type="transmembrane region" description="Helical" evidence="7">
    <location>
        <begin position="208"/>
        <end position="230"/>
    </location>
</feature>
<keyword evidence="7" id="KW-0472">Membrane</keyword>
<gene>
    <name evidence="9" type="ORF">KXQ929_LOCUS28928</name>
</gene>
<comment type="caution">
    <text evidence="9">The sequence shown here is derived from an EMBL/GenBank/DDBJ whole genome shotgun (WGS) entry which is preliminary data.</text>
</comment>
<dbReference type="PANTHER" id="PTHR31776:SF0">
    <property type="entry name" value="ALPHA-L-ARABINOFURANOSIDASE 1"/>
    <property type="match status" value="1"/>
</dbReference>
<dbReference type="PANTHER" id="PTHR31776">
    <property type="entry name" value="ALPHA-L-ARABINOFURANOSIDASE 1"/>
    <property type="match status" value="1"/>
</dbReference>
<reference evidence="9" key="1">
    <citation type="submission" date="2021-02" db="EMBL/GenBank/DDBJ databases">
        <authorList>
            <person name="Nowell W R."/>
        </authorList>
    </citation>
    <scope>NUCLEOTIDE SEQUENCE</scope>
</reference>
<evidence type="ECO:0000313" key="10">
    <source>
        <dbReference type="Proteomes" id="UP000663868"/>
    </source>
</evidence>
<keyword evidence="5" id="KW-0378">Hydrolase</keyword>
<name>A0A819P0Z7_9BILA</name>
<accession>A0A819P0Z7</accession>
<dbReference type="EC" id="3.2.1.55" evidence="3"/>
<dbReference type="SMART" id="SM00813">
    <property type="entry name" value="Alpha-L-AF_C"/>
    <property type="match status" value="1"/>
</dbReference>
<evidence type="ECO:0000256" key="7">
    <source>
        <dbReference type="SAM" id="Phobius"/>
    </source>
</evidence>
<organism evidence="9 10">
    <name type="scientific">Adineta steineri</name>
    <dbReference type="NCBI Taxonomy" id="433720"/>
    <lineage>
        <taxon>Eukaryota</taxon>
        <taxon>Metazoa</taxon>
        <taxon>Spiralia</taxon>
        <taxon>Gnathifera</taxon>
        <taxon>Rotifera</taxon>
        <taxon>Eurotatoria</taxon>
        <taxon>Bdelloidea</taxon>
        <taxon>Adinetida</taxon>
        <taxon>Adinetidae</taxon>
        <taxon>Adineta</taxon>
    </lineage>
</organism>